<feature type="transmembrane region" description="Helical" evidence="1">
    <location>
        <begin position="80"/>
        <end position="100"/>
    </location>
</feature>
<evidence type="ECO:0000313" key="3">
    <source>
        <dbReference type="Proteomes" id="UP001139158"/>
    </source>
</evidence>
<accession>A0A9X1SBJ2</accession>
<dbReference type="Proteomes" id="UP001139158">
    <property type="component" value="Unassembled WGS sequence"/>
</dbReference>
<gene>
    <name evidence="2" type="ORF">LJ757_07860</name>
</gene>
<organism evidence="2 3">
    <name type="scientific">Arthrobacter caoxuetaonis</name>
    <dbReference type="NCBI Taxonomy" id="2886935"/>
    <lineage>
        <taxon>Bacteria</taxon>
        <taxon>Bacillati</taxon>
        <taxon>Actinomycetota</taxon>
        <taxon>Actinomycetes</taxon>
        <taxon>Micrococcales</taxon>
        <taxon>Micrococcaceae</taxon>
        <taxon>Arthrobacter</taxon>
    </lineage>
</organism>
<protein>
    <submittedName>
        <fullName evidence="2">PGPGW domain-containing protein</fullName>
    </submittedName>
</protein>
<dbReference type="InterPro" id="IPR019099">
    <property type="entry name" value="Uncharacterised_PGPGW_TM"/>
</dbReference>
<keyword evidence="1" id="KW-0812">Transmembrane</keyword>
<keyword evidence="1" id="KW-0472">Membrane</keyword>
<keyword evidence="3" id="KW-1185">Reference proteome</keyword>
<reference evidence="2" key="1">
    <citation type="submission" date="2021-10" db="EMBL/GenBank/DDBJ databases">
        <title>Novel species in genus Arthrobacter.</title>
        <authorList>
            <person name="Liu Y."/>
        </authorList>
    </citation>
    <scope>NUCLEOTIDE SEQUENCE</scope>
    <source>
        <strain evidence="2">Zg-Y453</strain>
    </source>
</reference>
<name>A0A9X1SBJ2_9MICC</name>
<feature type="transmembrane region" description="Helical" evidence="1">
    <location>
        <begin position="120"/>
        <end position="141"/>
    </location>
</feature>
<dbReference type="AlphaFoldDB" id="A0A9X1SBJ2"/>
<comment type="caution">
    <text evidence="2">The sequence shown here is derived from an EMBL/GenBank/DDBJ whole genome shotgun (WGS) entry which is preliminary data.</text>
</comment>
<evidence type="ECO:0000313" key="2">
    <source>
        <dbReference type="EMBL" id="MCC3297715.1"/>
    </source>
</evidence>
<dbReference type="EMBL" id="JAJFZV010000006">
    <property type="protein sequence ID" value="MCC3297715.1"/>
    <property type="molecule type" value="Genomic_DNA"/>
</dbReference>
<feature type="transmembrane region" description="Helical" evidence="1">
    <location>
        <begin position="20"/>
        <end position="48"/>
    </location>
</feature>
<evidence type="ECO:0000256" key="1">
    <source>
        <dbReference type="SAM" id="Phobius"/>
    </source>
</evidence>
<proteinExistence type="predicted"/>
<dbReference type="Pfam" id="PF09656">
    <property type="entry name" value="PGPGW"/>
    <property type="match status" value="1"/>
</dbReference>
<sequence>MPRSDRIPAWLRRTGIEVAGWTLIVLGAAALVLPGPGLLMLVAGLAILSLRYHWASRWLHPVKVRAYRAAEQGVQSWTRIVLALTSAVTLIAAGITWGLWRRVPQWWPLHHDWWLPGGWSTGALLILSGCLAIFLVGYSYVRFRPSR</sequence>
<dbReference type="RefSeq" id="WP_227895593.1">
    <property type="nucleotide sequence ID" value="NZ_CP099466.1"/>
</dbReference>
<keyword evidence="1" id="KW-1133">Transmembrane helix</keyword>